<dbReference type="EMBL" id="JAYMGO010000011">
    <property type="protein sequence ID" value="KAL1265068.1"/>
    <property type="molecule type" value="Genomic_DNA"/>
</dbReference>
<reference evidence="2 3" key="1">
    <citation type="submission" date="2023-09" db="EMBL/GenBank/DDBJ databases">
        <authorList>
            <person name="Wang M."/>
        </authorList>
    </citation>
    <scope>NUCLEOTIDE SEQUENCE [LARGE SCALE GENOMIC DNA]</scope>
    <source>
        <strain evidence="2">GT-2023</strain>
        <tissue evidence="2">Liver</tissue>
    </source>
</reference>
<gene>
    <name evidence="2" type="ORF">QQF64_003095</name>
</gene>
<organism evidence="2 3">
    <name type="scientific">Cirrhinus molitorella</name>
    <name type="common">mud carp</name>
    <dbReference type="NCBI Taxonomy" id="172907"/>
    <lineage>
        <taxon>Eukaryota</taxon>
        <taxon>Metazoa</taxon>
        <taxon>Chordata</taxon>
        <taxon>Craniata</taxon>
        <taxon>Vertebrata</taxon>
        <taxon>Euteleostomi</taxon>
        <taxon>Actinopterygii</taxon>
        <taxon>Neopterygii</taxon>
        <taxon>Teleostei</taxon>
        <taxon>Ostariophysi</taxon>
        <taxon>Cypriniformes</taxon>
        <taxon>Cyprinidae</taxon>
        <taxon>Labeoninae</taxon>
        <taxon>Labeonini</taxon>
        <taxon>Cirrhinus</taxon>
    </lineage>
</organism>
<protein>
    <submittedName>
        <fullName evidence="2">Uncharacterized protein</fullName>
    </submittedName>
</protein>
<evidence type="ECO:0000313" key="2">
    <source>
        <dbReference type="EMBL" id="KAL1265068.1"/>
    </source>
</evidence>
<feature type="compositionally biased region" description="Polar residues" evidence="1">
    <location>
        <begin position="76"/>
        <end position="89"/>
    </location>
</feature>
<dbReference type="Proteomes" id="UP001558613">
    <property type="component" value="Unassembled WGS sequence"/>
</dbReference>
<feature type="compositionally biased region" description="Polar residues" evidence="1">
    <location>
        <begin position="57"/>
        <end position="68"/>
    </location>
</feature>
<keyword evidence="3" id="KW-1185">Reference proteome</keyword>
<evidence type="ECO:0000256" key="1">
    <source>
        <dbReference type="SAM" id="MobiDB-lite"/>
    </source>
</evidence>
<comment type="caution">
    <text evidence="2">The sequence shown here is derived from an EMBL/GenBank/DDBJ whole genome shotgun (WGS) entry which is preliminary data.</text>
</comment>
<sequence>MKTQSQRRLLKHFQNLQTSCEQNRRESVLPDQKIFSKEINVNKSAIWRPWSTSGNYQIPQEQTTSKQISHGYGNPDTGSTSQIPSSQVLGTSSQVPSSSSQVPSSQVPSSQVHSSQSPGSSSQSTTGSKKREKNQVAWMISKVKFWPLLKKKKKKETKMLRASLAASDQHSPVYPSKQEVFFK</sequence>
<evidence type="ECO:0000313" key="3">
    <source>
        <dbReference type="Proteomes" id="UP001558613"/>
    </source>
</evidence>
<feature type="region of interest" description="Disordered" evidence="1">
    <location>
        <begin position="163"/>
        <end position="183"/>
    </location>
</feature>
<feature type="compositionally biased region" description="Low complexity" evidence="1">
    <location>
        <begin position="90"/>
        <end position="127"/>
    </location>
</feature>
<feature type="region of interest" description="Disordered" evidence="1">
    <location>
        <begin position="57"/>
        <end position="134"/>
    </location>
</feature>
<proteinExistence type="predicted"/>
<accession>A0ABR3MKX8</accession>
<name>A0ABR3MKX8_9TELE</name>